<protein>
    <submittedName>
        <fullName evidence="6">ATP-binding cassette domain-containing protein</fullName>
    </submittedName>
</protein>
<evidence type="ECO:0000256" key="3">
    <source>
        <dbReference type="ARBA" id="ARBA00022741"/>
    </source>
</evidence>
<comment type="caution">
    <text evidence="6">The sequence shown here is derived from an EMBL/GenBank/DDBJ whole genome shotgun (WGS) entry which is preliminary data.</text>
</comment>
<dbReference type="SUPFAM" id="SSF52540">
    <property type="entry name" value="P-loop containing nucleoside triphosphate hydrolases"/>
    <property type="match status" value="1"/>
</dbReference>
<proteinExistence type="inferred from homology"/>
<feature type="domain" description="ABC transporter" evidence="5">
    <location>
        <begin position="2"/>
        <end position="233"/>
    </location>
</feature>
<accession>A0ABW8TGQ3</accession>
<dbReference type="PANTHER" id="PTHR42711:SF5">
    <property type="entry name" value="ABC TRANSPORTER ATP-BINDING PROTEIN NATA"/>
    <property type="match status" value="1"/>
</dbReference>
<dbReference type="RefSeq" id="WP_406787532.1">
    <property type="nucleotide sequence ID" value="NZ_JBJIAA010000008.1"/>
</dbReference>
<dbReference type="InterPro" id="IPR003593">
    <property type="entry name" value="AAA+_ATPase"/>
</dbReference>
<dbReference type="InterPro" id="IPR050763">
    <property type="entry name" value="ABC_transporter_ATP-binding"/>
</dbReference>
<dbReference type="PROSITE" id="PS50893">
    <property type="entry name" value="ABC_TRANSPORTER_2"/>
    <property type="match status" value="1"/>
</dbReference>
<keyword evidence="3" id="KW-0547">Nucleotide-binding</keyword>
<keyword evidence="7" id="KW-1185">Reference proteome</keyword>
<evidence type="ECO:0000259" key="5">
    <source>
        <dbReference type="PROSITE" id="PS50893"/>
    </source>
</evidence>
<dbReference type="SMART" id="SM00382">
    <property type="entry name" value="AAA"/>
    <property type="match status" value="1"/>
</dbReference>
<dbReference type="Proteomes" id="UP001623592">
    <property type="component" value="Unassembled WGS sequence"/>
</dbReference>
<name>A0ABW8TGQ3_9CLOT</name>
<sequence>MVEVIGITKQFKKVKAVDNISFNVNNGEIVGLLGENGAGKTTTLRMLATMLKISEGKAIINGYDASKEPYKVRGEIGILFGGDVGLYDRLTARENMMYFAKLNGMSDEEAKTSIANLSNQLEMQDYMDKRVGKFSRGMKQKVSIARSIVHNPSVVLFDEPTTGLDVSAARIVQDFILNCKKQNKAVVFSSHSMTEVEKLCDRVVIIHKGKLIEQGTIEELKEKYNNNDLEEVFVSLINRGEEYEG</sequence>
<organism evidence="6 7">
    <name type="scientific">Clostridium neuense</name>
    <dbReference type="NCBI Taxonomy" id="1728934"/>
    <lineage>
        <taxon>Bacteria</taxon>
        <taxon>Bacillati</taxon>
        <taxon>Bacillota</taxon>
        <taxon>Clostridia</taxon>
        <taxon>Eubacteriales</taxon>
        <taxon>Clostridiaceae</taxon>
        <taxon>Clostridium</taxon>
    </lineage>
</organism>
<dbReference type="InterPro" id="IPR003439">
    <property type="entry name" value="ABC_transporter-like_ATP-bd"/>
</dbReference>
<evidence type="ECO:0000313" key="6">
    <source>
        <dbReference type="EMBL" id="MFL0250868.1"/>
    </source>
</evidence>
<evidence type="ECO:0000256" key="4">
    <source>
        <dbReference type="ARBA" id="ARBA00022840"/>
    </source>
</evidence>
<gene>
    <name evidence="6" type="ORF">ACJDT4_10585</name>
</gene>
<keyword evidence="2" id="KW-0813">Transport</keyword>
<evidence type="ECO:0000256" key="2">
    <source>
        <dbReference type="ARBA" id="ARBA00022448"/>
    </source>
</evidence>
<dbReference type="Pfam" id="PF00005">
    <property type="entry name" value="ABC_tran"/>
    <property type="match status" value="1"/>
</dbReference>
<comment type="similarity">
    <text evidence="1">Belongs to the ABC transporter superfamily.</text>
</comment>
<keyword evidence="4 6" id="KW-0067">ATP-binding</keyword>
<dbReference type="Gene3D" id="3.40.50.300">
    <property type="entry name" value="P-loop containing nucleotide triphosphate hydrolases"/>
    <property type="match status" value="1"/>
</dbReference>
<evidence type="ECO:0000256" key="1">
    <source>
        <dbReference type="ARBA" id="ARBA00005417"/>
    </source>
</evidence>
<dbReference type="GO" id="GO:0005524">
    <property type="term" value="F:ATP binding"/>
    <property type="evidence" value="ECO:0007669"/>
    <property type="project" value="UniProtKB-KW"/>
</dbReference>
<evidence type="ECO:0000313" key="7">
    <source>
        <dbReference type="Proteomes" id="UP001623592"/>
    </source>
</evidence>
<dbReference type="EMBL" id="JBJIAA010000008">
    <property type="protein sequence ID" value="MFL0250868.1"/>
    <property type="molecule type" value="Genomic_DNA"/>
</dbReference>
<dbReference type="InterPro" id="IPR027417">
    <property type="entry name" value="P-loop_NTPase"/>
</dbReference>
<dbReference type="PANTHER" id="PTHR42711">
    <property type="entry name" value="ABC TRANSPORTER ATP-BINDING PROTEIN"/>
    <property type="match status" value="1"/>
</dbReference>
<reference evidence="6 7" key="1">
    <citation type="submission" date="2024-11" db="EMBL/GenBank/DDBJ databases">
        <authorList>
            <person name="Heng Y.C."/>
            <person name="Lim A.C.H."/>
            <person name="Lee J.K.Y."/>
            <person name="Kittelmann S."/>
        </authorList>
    </citation>
    <scope>NUCLEOTIDE SEQUENCE [LARGE SCALE GENOMIC DNA]</scope>
    <source>
        <strain evidence="6 7">WILCCON 0114</strain>
    </source>
</reference>